<dbReference type="OrthoDB" id="7700897at2759"/>
<organism evidence="3 4">
    <name type="scientific">Paramuricea clavata</name>
    <name type="common">Red gorgonian</name>
    <name type="synonym">Violescent sea-whip</name>
    <dbReference type="NCBI Taxonomy" id="317549"/>
    <lineage>
        <taxon>Eukaryota</taxon>
        <taxon>Metazoa</taxon>
        <taxon>Cnidaria</taxon>
        <taxon>Anthozoa</taxon>
        <taxon>Octocorallia</taxon>
        <taxon>Malacalcyonacea</taxon>
        <taxon>Plexauridae</taxon>
        <taxon>Paramuricea</taxon>
    </lineage>
</organism>
<comment type="caution">
    <text evidence="3">The sequence shown here is derived from an EMBL/GenBank/DDBJ whole genome shotgun (WGS) entry which is preliminary data.</text>
</comment>
<accession>A0A6S7GV46</accession>
<evidence type="ECO:0000256" key="2">
    <source>
        <dbReference type="SAM" id="MobiDB-lite"/>
    </source>
</evidence>
<reference evidence="3" key="1">
    <citation type="submission" date="2020-04" db="EMBL/GenBank/DDBJ databases">
        <authorList>
            <person name="Alioto T."/>
            <person name="Alioto T."/>
            <person name="Gomez Garrido J."/>
        </authorList>
    </citation>
    <scope>NUCLEOTIDE SEQUENCE</scope>
    <source>
        <strain evidence="3">A484AB</strain>
    </source>
</reference>
<dbReference type="CDD" id="cd01650">
    <property type="entry name" value="RT_nLTR_like"/>
    <property type="match status" value="1"/>
</dbReference>
<dbReference type="Gene3D" id="3.40.50.12690">
    <property type="match status" value="1"/>
</dbReference>
<dbReference type="AlphaFoldDB" id="A0A6S7GV46"/>
<dbReference type="PANTHER" id="PTHR19446">
    <property type="entry name" value="REVERSE TRANSCRIPTASES"/>
    <property type="match status" value="1"/>
</dbReference>
<evidence type="ECO:0000256" key="1">
    <source>
        <dbReference type="SAM" id="Coils"/>
    </source>
</evidence>
<dbReference type="PROSITE" id="PS50878">
    <property type="entry name" value="RT_POL"/>
    <property type="match status" value="1"/>
</dbReference>
<dbReference type="EMBL" id="CACRXK020002362">
    <property type="protein sequence ID" value="CAB3993952.1"/>
    <property type="molecule type" value="Genomic_DNA"/>
</dbReference>
<dbReference type="Pfam" id="PF00078">
    <property type="entry name" value="RVT_1"/>
    <property type="match status" value="1"/>
</dbReference>
<feature type="coiled-coil region" evidence="1">
    <location>
        <begin position="161"/>
        <end position="249"/>
    </location>
</feature>
<dbReference type="Proteomes" id="UP001152795">
    <property type="component" value="Unassembled WGS sequence"/>
</dbReference>
<feature type="region of interest" description="Disordered" evidence="2">
    <location>
        <begin position="260"/>
        <end position="316"/>
    </location>
</feature>
<sequence>MDNGRVDLSSEKLAESLSSFVESDDSRHCELNIESSLNAVNILYSHFCYKKNKLKWAGSLEDLKAVVLTVVDEQTAETTTWRSPSGGTWKFDSKALCVTWQTKSQNIYFEGENGEEVTKRIISHLNQGVHASLKAYSLESKATEAEPSVIELISDSCRQNNKQLNEDCREITIENGDAMNENADISSADLAEANSCCASCIKQSEEIDQLKAEIVCLKKSVKSSEYMQINRLQNDNSSLIKTVEMLTKQLLNLNTVDANIDPSSQVSKEPAPKVSKKQKKSKKKKMKAKEDIESAEKNVSPPRQAHAAPTSGMENVNDDVAATTSKNRAKEVVVIAGDSLIKNVVGASMSKTDPNHYYVVKAFPGANLSDMEDFIKPITRKSPEKIILHVGTNDLKNSPAKVIADSLLNLTTQIKEDSPTTVVDVNQNNRCYLDYLPSQNNNIRFQLKETNFSAVFVLLSWLSRSKATGLDKISSRLLRECPDLIAESLSYIFNRSIVSGVFPDEWKHAKVVPIHKQGKRNCPDNYRPISIVSVVAKVFERIIYDQLYLFLSENSLLTNCQSGFRGLHSTVTALLEATNDWAYNIDHGSVNAVLFLDLRKAFDTVDREILLGKLNSYGINGVAGNWFRSYLSERKQKR</sequence>
<keyword evidence="1" id="KW-0175">Coiled coil</keyword>
<proteinExistence type="predicted"/>
<keyword evidence="4" id="KW-1185">Reference proteome</keyword>
<protein>
    <submittedName>
        <fullName evidence="3">Uncharacterized protein</fullName>
    </submittedName>
</protein>
<feature type="compositionally biased region" description="Basic residues" evidence="2">
    <location>
        <begin position="274"/>
        <end position="287"/>
    </location>
</feature>
<dbReference type="InterPro" id="IPR000477">
    <property type="entry name" value="RT_dom"/>
</dbReference>
<dbReference type="SUPFAM" id="SSF52266">
    <property type="entry name" value="SGNH hydrolase"/>
    <property type="match status" value="1"/>
</dbReference>
<evidence type="ECO:0000313" key="4">
    <source>
        <dbReference type="Proteomes" id="UP001152795"/>
    </source>
</evidence>
<gene>
    <name evidence="3" type="ORF">PACLA_8A083888</name>
</gene>
<name>A0A6S7GV46_PARCT</name>
<evidence type="ECO:0000313" key="3">
    <source>
        <dbReference type="EMBL" id="CAB3993952.1"/>
    </source>
</evidence>